<protein>
    <recommendedName>
        <fullName evidence="2">Ribbon-helix-helix protein CopG domain-containing protein</fullName>
    </recommendedName>
</protein>
<evidence type="ECO:0000313" key="1">
    <source>
        <dbReference type="EMBL" id="EDZ38330.1"/>
    </source>
</evidence>
<proteinExistence type="predicted"/>
<reference evidence="1" key="2">
    <citation type="journal article" date="2008" name="PLoS Biol.">
        <title>Population genomic analysis of strain variation in Leptospirillum group II bacteria involved in acid mine drainage formation.</title>
        <authorList>
            <person name="Simmons S.L."/>
            <person name="Dibartolo G."/>
            <person name="Denef V.J."/>
            <person name="Goltsman D.S."/>
            <person name="Thelen M.P."/>
            <person name="Banfield J.F."/>
        </authorList>
    </citation>
    <scope>NUCLEOTIDE SEQUENCE [LARGE SCALE GENOMIC DNA]</scope>
</reference>
<sequence length="152" mass="17188">MLLESSSPCRRTIHRFKPEPSQMRDEILTTLSCALSLRLDIFLTLETWARVVHQDRSSDELIFDVVCGSIKSMRTTLDIDEDVLETARELARRQGKSIGKVISDLGRQALMEMSGRDLSSETVSVFGFRPFPKRGGVVTNDRIDALREDDLS</sequence>
<dbReference type="EMBL" id="DS995262">
    <property type="protein sequence ID" value="EDZ38330.1"/>
    <property type="molecule type" value="Genomic_DNA"/>
</dbReference>
<gene>
    <name evidence="1" type="ORF">CGL2_11278039</name>
</gene>
<organism evidence="1">
    <name type="scientific">Leptospirillum sp. Group II '5-way CG'</name>
    <dbReference type="NCBI Taxonomy" id="419541"/>
    <lineage>
        <taxon>Bacteria</taxon>
        <taxon>Pseudomonadati</taxon>
        <taxon>Nitrospirota</taxon>
        <taxon>Nitrospiria</taxon>
        <taxon>Nitrospirales</taxon>
        <taxon>Nitrospiraceae</taxon>
        <taxon>Leptospirillum</taxon>
    </lineage>
</organism>
<name>B6AS52_9BACT</name>
<dbReference type="AlphaFoldDB" id="B6AS52"/>
<reference evidence="1" key="1">
    <citation type="journal article" date="2004" name="Nature">
        <title>Community structure and metabolism through reconstruction of microbial genomes from the environment.</title>
        <authorList>
            <person name="Tyson G.W."/>
            <person name="Chapman J."/>
            <person name="Hugenholtz P."/>
            <person name="Allen E.E."/>
            <person name="Ram R.J."/>
            <person name="Richardson P.M."/>
            <person name="Solovyev V.V."/>
            <person name="Rubin E.M."/>
            <person name="Rokhsar D.S."/>
            <person name="Banfield J.F."/>
        </authorList>
    </citation>
    <scope>NUCLEOTIDE SEQUENCE [LARGE SCALE GENOMIC DNA]</scope>
</reference>
<evidence type="ECO:0008006" key="2">
    <source>
        <dbReference type="Google" id="ProtNLM"/>
    </source>
</evidence>
<accession>B6AS52</accession>